<dbReference type="STRING" id="139825.A0A401G9R9"/>
<dbReference type="RefSeq" id="XP_027609821.1">
    <property type="nucleotide sequence ID" value="XM_027754020.1"/>
</dbReference>
<dbReference type="InParanoid" id="A0A401G9R9"/>
<dbReference type="InterPro" id="IPR050951">
    <property type="entry name" value="Retrovirus_Pol_polyprotein"/>
</dbReference>
<dbReference type="Pfam" id="PF17919">
    <property type="entry name" value="RT_RNaseH_2"/>
    <property type="match status" value="1"/>
</dbReference>
<dbReference type="OrthoDB" id="3232518at2759"/>
<reference evidence="3 4" key="1">
    <citation type="journal article" date="2018" name="Sci. Rep.">
        <title>Genome sequence of the cauliflower mushroom Sparassis crispa (Hanabiratake) and its association with beneficial usage.</title>
        <authorList>
            <person name="Kiyama R."/>
            <person name="Furutani Y."/>
            <person name="Kawaguchi K."/>
            <person name="Nakanishi T."/>
        </authorList>
    </citation>
    <scope>NUCLEOTIDE SEQUENCE [LARGE SCALE GENOMIC DNA]</scope>
</reference>
<comment type="caution">
    <text evidence="3">The sequence shown here is derived from an EMBL/GenBank/DDBJ whole genome shotgun (WGS) entry which is preliminary data.</text>
</comment>
<dbReference type="Gene3D" id="3.30.70.270">
    <property type="match status" value="1"/>
</dbReference>
<gene>
    <name evidence="3" type="ORF">SCP_0201050</name>
</gene>
<dbReference type="Proteomes" id="UP000287166">
    <property type="component" value="Unassembled WGS sequence"/>
</dbReference>
<dbReference type="InterPro" id="IPR021109">
    <property type="entry name" value="Peptidase_aspartic_dom_sf"/>
</dbReference>
<dbReference type="PANTHER" id="PTHR37984">
    <property type="entry name" value="PROTEIN CBG26694"/>
    <property type="match status" value="1"/>
</dbReference>
<dbReference type="SUPFAM" id="SSF56672">
    <property type="entry name" value="DNA/RNA polymerases"/>
    <property type="match status" value="1"/>
</dbReference>
<proteinExistence type="predicted"/>
<dbReference type="AlphaFoldDB" id="A0A401G9R9"/>
<dbReference type="Gene3D" id="2.40.70.10">
    <property type="entry name" value="Acid Proteases"/>
    <property type="match status" value="1"/>
</dbReference>
<feature type="region of interest" description="Disordered" evidence="1">
    <location>
        <begin position="832"/>
        <end position="851"/>
    </location>
</feature>
<dbReference type="PANTHER" id="PTHR37984:SF9">
    <property type="entry name" value="INTEGRASE CATALYTIC DOMAIN-CONTAINING PROTEIN"/>
    <property type="match status" value="1"/>
</dbReference>
<evidence type="ECO:0000256" key="1">
    <source>
        <dbReference type="SAM" id="MobiDB-lite"/>
    </source>
</evidence>
<accession>A0A401G9R9</accession>
<evidence type="ECO:0000313" key="3">
    <source>
        <dbReference type="EMBL" id="GBE78908.1"/>
    </source>
</evidence>
<dbReference type="CDD" id="cd00303">
    <property type="entry name" value="retropepsin_like"/>
    <property type="match status" value="1"/>
</dbReference>
<evidence type="ECO:0000313" key="4">
    <source>
        <dbReference type="Proteomes" id="UP000287166"/>
    </source>
</evidence>
<dbReference type="InterPro" id="IPR043128">
    <property type="entry name" value="Rev_trsase/Diguanyl_cyclase"/>
</dbReference>
<evidence type="ECO:0000259" key="2">
    <source>
        <dbReference type="Pfam" id="PF17919"/>
    </source>
</evidence>
<keyword evidence="4" id="KW-1185">Reference proteome</keyword>
<dbReference type="EMBL" id="BFAD01000002">
    <property type="protein sequence ID" value="GBE78908.1"/>
    <property type="molecule type" value="Genomic_DNA"/>
</dbReference>
<sequence>MRAYLHDLFDILPFTDIENIQEVLNLEHRPDSVFSLLTEKDLSALSSLSASPDLPPRSRSISSCSFNSGLQIIITMSSSNIATVAQSSSKHPPVLTSGKITPAVAHAWENTCLQYFKQNDTPADKRVAKVTSGFQDTIVSDWYYNDSDTFDALPWKDFLATFRSRFLPKGWESTILTQLLRSRQKDDEPFEDWVLSLEKMNTILRGSTSHLDDTHLHAQIAASICEDLRFASDDDDVCNIISFKDWKDKLAQMDTICLRERARILHITGASARSKPLGLPIKAMSGKSNTARLPSLTDSELKLLRDNDGCFKCRKFFIDKKLRGKQNCPESFPDPTTYCTLMQADVDKVKRGVGKENIKPHLTVSVVVDGSDDAVYSISAIYLNAPPLAATSGILGTGSDSDNEYVSPALAPFTVPHIPWSTIVHGPSSDSQPLPMLINSGSPAVLIRLELISHLGLRRRKLPQPFPLGDVWGTESKDSAEWVKLRVSLPDSSWSSIVCRAIVVQSCCYPVIVGRPFLKSNHLVVDHSCNMVIDKRSRHDICATLMPPPPTSTPPTPTTLLRISPDPHLFRELSERTAAHHVECDEHTTNTAAATIHTLRKCTEELAYQEKLRAANLEVKQEFVDLFPDDIPHLDDLPTDVYHRFMLKDPHMADPQKVEKILNWSVPHNSSQVRAFLGLVCYIAPFLPKLADHMHILNALTTKEAELNFPQWTLAHQRAFDDIKSLICSHKVLTVIDHDNMGNNHIFVSCDASDFRTGALLSYGKSLETAQPIAFESCTLKGAELNYSIHEKELLPARLVGSSRHVDSKCPKLVVDSPEKPARKEYQYVLKNPPCARTPSPPPADHLEHTPNIENSVEDTYSVPLEPDITSSAPATAILVPASPPNPSLSDSIPDPASASPLSISLSVSPHAPNFPIIPLPIITMSSSTAKGLSGMPAPGSSKVPSFHGESSELLEFFEFFEDLTNDCKLSAPEKCKSLVHYVDKTTKHFWISLASYESQDFETLKKNILAQYPGADKGIRYTLRELEQLVVEQAGSEIQTETELLTYYRLFCPISQWLVHNSHITDCERNSYFWQGLPRDTRRAIDRRLELTIPDFSRAAPPDVEKVVAAGRFVFSDEAFDSEYNDPISMRLRSLKG</sequence>
<dbReference type="InterPro" id="IPR041577">
    <property type="entry name" value="RT_RNaseH_2"/>
</dbReference>
<dbReference type="GeneID" id="38775825"/>
<name>A0A401G9R9_9APHY</name>
<organism evidence="3 4">
    <name type="scientific">Sparassis crispa</name>
    <dbReference type="NCBI Taxonomy" id="139825"/>
    <lineage>
        <taxon>Eukaryota</taxon>
        <taxon>Fungi</taxon>
        <taxon>Dikarya</taxon>
        <taxon>Basidiomycota</taxon>
        <taxon>Agaricomycotina</taxon>
        <taxon>Agaricomycetes</taxon>
        <taxon>Polyporales</taxon>
        <taxon>Sparassidaceae</taxon>
        <taxon>Sparassis</taxon>
    </lineage>
</organism>
<feature type="domain" description="Reverse transcriptase/retrotransposon-derived protein RNase H-like" evidence="2">
    <location>
        <begin position="712"/>
        <end position="796"/>
    </location>
</feature>
<dbReference type="InterPro" id="IPR043502">
    <property type="entry name" value="DNA/RNA_pol_sf"/>
</dbReference>
<protein>
    <recommendedName>
        <fullName evidence="2">Reverse transcriptase/retrotransposon-derived protein RNase H-like domain-containing protein</fullName>
    </recommendedName>
</protein>